<dbReference type="RefSeq" id="WP_186894867.1">
    <property type="nucleotide sequence ID" value="NZ_WJBE01000014.1"/>
</dbReference>
<proteinExistence type="predicted"/>
<accession>A0ABR6YZN5</accession>
<gene>
    <name evidence="1" type="ORF">GH811_13890</name>
</gene>
<evidence type="ECO:0000313" key="2">
    <source>
        <dbReference type="Proteomes" id="UP000622405"/>
    </source>
</evidence>
<comment type="caution">
    <text evidence="1">The sequence shown here is derived from an EMBL/GenBank/DDBJ whole genome shotgun (WGS) entry which is preliminary data.</text>
</comment>
<sequence length="108" mass="13054">MVEQNKTVCNCSSYLNEFCQLIDELIEDIQHLESETVRTRYELSRHLKYPYNEYLRSDILSDLGRRYSDHPAYQVYIQLLYNNQDPMETDEWCEHICRLAHGHDDSEY</sequence>
<keyword evidence="2" id="KW-1185">Reference proteome</keyword>
<name>A0ABR6YZN5_9FIRM</name>
<dbReference type="EMBL" id="WJBE01000014">
    <property type="protein sequence ID" value="MBC3900708.1"/>
    <property type="molecule type" value="Genomic_DNA"/>
</dbReference>
<reference evidence="1 2" key="1">
    <citation type="journal article" date="2020" name="mSystems">
        <title>Defining Genomic and Predicted Metabolic Features of the Acetobacterium Genus.</title>
        <authorList>
            <person name="Ross D.E."/>
            <person name="Marshall C.W."/>
            <person name="Gulliver D."/>
            <person name="May H.D."/>
            <person name="Norman R.S."/>
        </authorList>
    </citation>
    <scope>NUCLEOTIDE SEQUENCE [LARGE SCALE GENOMIC DNA]</scope>
    <source>
        <strain evidence="1 2">DSM 4132</strain>
    </source>
</reference>
<evidence type="ECO:0000313" key="1">
    <source>
        <dbReference type="EMBL" id="MBC3900708.1"/>
    </source>
</evidence>
<dbReference type="Proteomes" id="UP000622405">
    <property type="component" value="Unassembled WGS sequence"/>
</dbReference>
<protein>
    <submittedName>
        <fullName evidence="1">Uncharacterized protein</fullName>
    </submittedName>
</protein>
<organism evidence="1 2">
    <name type="scientific">Acetobacterium malicum</name>
    <dbReference type="NCBI Taxonomy" id="52692"/>
    <lineage>
        <taxon>Bacteria</taxon>
        <taxon>Bacillati</taxon>
        <taxon>Bacillota</taxon>
        <taxon>Clostridia</taxon>
        <taxon>Eubacteriales</taxon>
        <taxon>Eubacteriaceae</taxon>
        <taxon>Acetobacterium</taxon>
    </lineage>
</organism>